<dbReference type="Proteomes" id="UP000190965">
    <property type="component" value="Unassembled WGS sequence"/>
</dbReference>
<name>A0A1T2YEX3_PSEFL</name>
<keyword evidence="1" id="KW-1133">Transmembrane helix</keyword>
<dbReference type="EMBL" id="MSDF01000027">
    <property type="protein sequence ID" value="OPA90682.1"/>
    <property type="molecule type" value="Genomic_DNA"/>
</dbReference>
<feature type="transmembrane region" description="Helical" evidence="1">
    <location>
        <begin position="27"/>
        <end position="50"/>
    </location>
</feature>
<keyword evidence="1" id="KW-0812">Transmembrane</keyword>
<comment type="caution">
    <text evidence="2">The sequence shown here is derived from an EMBL/GenBank/DDBJ whole genome shotgun (WGS) entry which is preliminary data.</text>
</comment>
<evidence type="ECO:0000256" key="1">
    <source>
        <dbReference type="SAM" id="Phobius"/>
    </source>
</evidence>
<sequence>MSGLRPASNVTAYPITAQEVTVESSTLGMLVLTIIAVFGTASFCFEHLAARQPRKKKINRQIADEKKPAR</sequence>
<organism evidence="2 3">
    <name type="scientific">Pseudomonas fluorescens</name>
    <dbReference type="NCBI Taxonomy" id="294"/>
    <lineage>
        <taxon>Bacteria</taxon>
        <taxon>Pseudomonadati</taxon>
        <taxon>Pseudomonadota</taxon>
        <taxon>Gammaproteobacteria</taxon>
        <taxon>Pseudomonadales</taxon>
        <taxon>Pseudomonadaceae</taxon>
        <taxon>Pseudomonas</taxon>
    </lineage>
</organism>
<evidence type="ECO:0000313" key="3">
    <source>
        <dbReference type="Proteomes" id="UP000190965"/>
    </source>
</evidence>
<keyword evidence="1" id="KW-0472">Membrane</keyword>
<dbReference type="AlphaFoldDB" id="A0A1T2YEX3"/>
<accession>A0A1T2YEX3</accession>
<evidence type="ECO:0000313" key="2">
    <source>
        <dbReference type="EMBL" id="OPA90682.1"/>
    </source>
</evidence>
<gene>
    <name evidence="2" type="ORF">BFW87_21160</name>
</gene>
<protein>
    <submittedName>
        <fullName evidence="2">Uncharacterized protein</fullName>
    </submittedName>
</protein>
<reference evidence="2 3" key="1">
    <citation type="submission" date="2016-12" db="EMBL/GenBank/DDBJ databases">
        <title>Draft genome sequences of seven strains of Pseudomonas fluorescens that produce 4-formylaminooxyvinylglycine.</title>
        <authorList>
            <person name="Okrent R.A."/>
            <person name="Manning V.A."/>
            <person name="Trippe K.M."/>
        </authorList>
    </citation>
    <scope>NUCLEOTIDE SEQUENCE [LARGE SCALE GENOMIC DNA]</scope>
    <source>
        <strain evidence="2 3">P5A</strain>
    </source>
</reference>
<proteinExistence type="predicted"/>